<dbReference type="RefSeq" id="WP_007044216.1">
    <property type="nucleotide sequence ID" value="NZ_AGJL01000015.1"/>
</dbReference>
<dbReference type="EMBL" id="AGJL01000015">
    <property type="protein sequence ID" value="EHP87369.1"/>
    <property type="molecule type" value="Genomic_DNA"/>
</dbReference>
<dbReference type="GO" id="GO:0006813">
    <property type="term" value="P:potassium ion transport"/>
    <property type="evidence" value="ECO:0007669"/>
    <property type="project" value="InterPro"/>
</dbReference>
<dbReference type="PATRIC" id="fig|647171.4.peg.766"/>
<name>H1KYA4_9EURY</name>
<dbReference type="InterPro" id="IPR001667">
    <property type="entry name" value="DDH_dom"/>
</dbReference>
<dbReference type="OrthoDB" id="350705at2157"/>
<dbReference type="PROSITE" id="PS51201">
    <property type="entry name" value="RCK_N"/>
    <property type="match status" value="1"/>
</dbReference>
<dbReference type="InterPro" id="IPR038763">
    <property type="entry name" value="DHH_sf"/>
</dbReference>
<gene>
    <name evidence="2" type="ORF">MetfoDRAFT_0777</name>
</gene>
<feature type="domain" description="RCK N-terminal" evidence="1">
    <location>
        <begin position="1"/>
        <end position="117"/>
    </location>
</feature>
<keyword evidence="3" id="KW-1185">Reference proteome</keyword>
<proteinExistence type="predicted"/>
<dbReference type="STRING" id="647171.MetfoDRAFT_0777"/>
<protein>
    <submittedName>
        <fullName evidence="2">TrkA-N domain protein</fullName>
    </submittedName>
</protein>
<evidence type="ECO:0000259" key="1">
    <source>
        <dbReference type="PROSITE" id="PS51201"/>
    </source>
</evidence>
<reference evidence="2 3" key="1">
    <citation type="submission" date="2011-09" db="EMBL/GenBank/DDBJ databases">
        <title>The draft genome of Methanotorris formicicus Mc-S-70.</title>
        <authorList>
            <consortium name="US DOE Joint Genome Institute (JGI-PGF)"/>
            <person name="Lucas S."/>
            <person name="Han J."/>
            <person name="Lapidus A."/>
            <person name="Cheng J.-F."/>
            <person name="Goodwin L."/>
            <person name="Pitluck S."/>
            <person name="Peters L."/>
            <person name="Land M.L."/>
            <person name="Hauser L."/>
            <person name="Sieprawska-Lupa M."/>
            <person name="Takai K."/>
            <person name="Miyazaki J."/>
            <person name="Whitman W."/>
            <person name="Woyke T.J."/>
        </authorList>
    </citation>
    <scope>NUCLEOTIDE SEQUENCE [LARGE SCALE GENOMIC DNA]</scope>
    <source>
        <strain evidence="2 3">Mc-S-70</strain>
    </source>
</reference>
<organism evidence="2 3">
    <name type="scientific">Methanotorris formicicus Mc-S-70</name>
    <dbReference type="NCBI Taxonomy" id="647171"/>
    <lineage>
        <taxon>Archaea</taxon>
        <taxon>Methanobacteriati</taxon>
        <taxon>Methanobacteriota</taxon>
        <taxon>Methanomada group</taxon>
        <taxon>Methanococci</taxon>
        <taxon>Methanococcales</taxon>
        <taxon>Methanocaldococcaceae</taxon>
        <taxon>Methanotorris</taxon>
    </lineage>
</organism>
<dbReference type="InterPro" id="IPR036291">
    <property type="entry name" value="NAD(P)-bd_dom_sf"/>
</dbReference>
<dbReference type="Pfam" id="PF01368">
    <property type="entry name" value="DHH"/>
    <property type="match status" value="1"/>
</dbReference>
<dbReference type="PANTHER" id="PTHR47618:SF1">
    <property type="entry name" value="BIFUNCTIONAL OLIGORIBONUCLEASE AND PAP PHOSPHATASE NRNA"/>
    <property type="match status" value="1"/>
</dbReference>
<dbReference type="SUPFAM" id="SSF64182">
    <property type="entry name" value="DHH phosphoesterases"/>
    <property type="match status" value="1"/>
</dbReference>
<dbReference type="Gene3D" id="3.90.1640.10">
    <property type="entry name" value="inorganic pyrophosphatase (n-terminal core)"/>
    <property type="match status" value="1"/>
</dbReference>
<dbReference type="Proteomes" id="UP000003706">
    <property type="component" value="Unassembled WGS sequence"/>
</dbReference>
<dbReference type="GO" id="GO:0003676">
    <property type="term" value="F:nucleic acid binding"/>
    <property type="evidence" value="ECO:0007669"/>
    <property type="project" value="InterPro"/>
</dbReference>
<dbReference type="AlphaFoldDB" id="H1KYA4"/>
<dbReference type="SUPFAM" id="SSF51735">
    <property type="entry name" value="NAD(P)-binding Rossmann-fold domains"/>
    <property type="match status" value="1"/>
</dbReference>
<dbReference type="InterPro" id="IPR051319">
    <property type="entry name" value="Oligoribo/pAp-PDE_c-di-AMP_PDE"/>
</dbReference>
<dbReference type="Pfam" id="PF02272">
    <property type="entry name" value="DHHA1"/>
    <property type="match status" value="1"/>
</dbReference>
<evidence type="ECO:0000313" key="2">
    <source>
        <dbReference type="EMBL" id="EHP87369.1"/>
    </source>
</evidence>
<evidence type="ECO:0000313" key="3">
    <source>
        <dbReference type="Proteomes" id="UP000003706"/>
    </source>
</evidence>
<sequence>MILIIGYGSFGRRVVNYSKSIDTVTVIDNKEMVFDSVEQADFKYVVGDATDVEVLKKAGIEEADTIVILTNNPEINRKIAELVCELNPKAHKIARGIPKYPDLYDGLPIDRIIFPLESAAREVIKEIEKSKLKRKLLGLKNILIKAKRECLGPNNGEKEGNKEKDIAPLLIVTHNNPDPDAMASAMALKTIALKWDIEADIAYGGNIGFDENKAMINLLGIKMKHIRDIDLNKYCAIAVVDTSSSKNLPFDPETKEIDIIIDHHENGDLTAKYMDIQSDIGATATILTEYLRELDISPSGDLATALFYAIASDTNYFKRKVTKKDFDAAGYLQGLIDAKTLQMIENPDMDTETMEVLARAILNRKIVKGNIALSYVGEISNRDALPRAAEFLLRMEGITTTFVFGIVEDNIHISARTKDLRVDVGDILKKAFDGGGHQAAAAAYIPLGIFKAVSDKESLRKLVEEAIRTKIFEVMGIKEEEKQKTSEQL</sequence>
<dbReference type="Gene3D" id="3.40.50.720">
    <property type="entry name" value="NAD(P)-binding Rossmann-like Domain"/>
    <property type="match status" value="1"/>
</dbReference>
<dbReference type="InterPro" id="IPR003148">
    <property type="entry name" value="RCK_N"/>
</dbReference>
<dbReference type="PANTHER" id="PTHR47618">
    <property type="entry name" value="BIFUNCTIONAL OLIGORIBONUCLEASE AND PAP PHOSPHATASE NRNA"/>
    <property type="match status" value="1"/>
</dbReference>
<accession>H1KYA4</accession>
<dbReference type="Gene3D" id="3.10.310.30">
    <property type="match status" value="1"/>
</dbReference>
<dbReference type="InterPro" id="IPR003156">
    <property type="entry name" value="DHHA1_dom"/>
</dbReference>
<comment type="caution">
    <text evidence="2">The sequence shown here is derived from an EMBL/GenBank/DDBJ whole genome shotgun (WGS) entry which is preliminary data.</text>
</comment>
<dbReference type="Pfam" id="PF02254">
    <property type="entry name" value="TrkA_N"/>
    <property type="match status" value="1"/>
</dbReference>